<gene>
    <name evidence="4" type="primary">LOC111358093</name>
</gene>
<evidence type="ECO:0000256" key="1">
    <source>
        <dbReference type="SAM" id="MobiDB-lite"/>
    </source>
</evidence>
<organism evidence="3 4">
    <name type="scientific">Spodoptera litura</name>
    <name type="common">Asian cotton leafworm</name>
    <dbReference type="NCBI Taxonomy" id="69820"/>
    <lineage>
        <taxon>Eukaryota</taxon>
        <taxon>Metazoa</taxon>
        <taxon>Ecdysozoa</taxon>
        <taxon>Arthropoda</taxon>
        <taxon>Hexapoda</taxon>
        <taxon>Insecta</taxon>
        <taxon>Pterygota</taxon>
        <taxon>Neoptera</taxon>
        <taxon>Endopterygota</taxon>
        <taxon>Lepidoptera</taxon>
        <taxon>Glossata</taxon>
        <taxon>Ditrysia</taxon>
        <taxon>Noctuoidea</taxon>
        <taxon>Noctuidae</taxon>
        <taxon>Amphipyrinae</taxon>
        <taxon>Spodoptera</taxon>
    </lineage>
</organism>
<name>A0A9J7IVL2_SPOLT</name>
<protein>
    <submittedName>
        <fullName evidence="4">Uncharacterized protein LOC111358093</fullName>
    </submittedName>
</protein>
<feature type="compositionally biased region" description="Basic and acidic residues" evidence="1">
    <location>
        <begin position="71"/>
        <end position="83"/>
    </location>
</feature>
<dbReference type="GeneID" id="111358093"/>
<feature type="region of interest" description="Disordered" evidence="1">
    <location>
        <begin position="56"/>
        <end position="98"/>
    </location>
</feature>
<feature type="chain" id="PRO_5039888248" evidence="2">
    <location>
        <begin position="24"/>
        <end position="160"/>
    </location>
</feature>
<evidence type="ECO:0000313" key="3">
    <source>
        <dbReference type="Proteomes" id="UP000301870"/>
    </source>
</evidence>
<keyword evidence="2" id="KW-0732">Signal</keyword>
<evidence type="ECO:0000256" key="2">
    <source>
        <dbReference type="SAM" id="SignalP"/>
    </source>
</evidence>
<sequence>MVLSIHTALRFLIAICTINGLNSNPTRNRNAPLGVLSELMGKSGNKPLIVVIDTNGSSRNLGDEAPSSVSARDDSNDYHEHNKNSRHNRNNLDNNTNKKLNTLNSISRDAYEAVMYDILRTSHILLDNHQNKESNRKYTAEQCSNSKDKSSCPGSDSKQC</sequence>
<dbReference type="RefSeq" id="XP_022828761.1">
    <property type="nucleotide sequence ID" value="XM_022972993.1"/>
</dbReference>
<reference evidence="4" key="1">
    <citation type="submission" date="2025-08" db="UniProtKB">
        <authorList>
            <consortium name="RefSeq"/>
        </authorList>
    </citation>
    <scope>IDENTIFICATION</scope>
    <source>
        <strain evidence="4">Ishihara</strain>
        <tissue evidence="4">Whole body</tissue>
    </source>
</reference>
<dbReference type="AlphaFoldDB" id="A0A9J7IVL2"/>
<evidence type="ECO:0000313" key="4">
    <source>
        <dbReference type="RefSeq" id="XP_022828761.1"/>
    </source>
</evidence>
<accession>A0A9J7IVL2</accession>
<feature type="region of interest" description="Disordered" evidence="1">
    <location>
        <begin position="133"/>
        <end position="160"/>
    </location>
</feature>
<dbReference type="KEGG" id="sliu:111358093"/>
<feature type="signal peptide" evidence="2">
    <location>
        <begin position="1"/>
        <end position="23"/>
    </location>
</feature>
<keyword evidence="3" id="KW-1185">Reference proteome</keyword>
<dbReference type="OrthoDB" id="7369590at2759"/>
<dbReference type="Proteomes" id="UP000301870">
    <property type="component" value="Chromosome 26"/>
</dbReference>
<proteinExistence type="predicted"/>